<feature type="domain" description="NADPH-dependent FMN reductase-like" evidence="3">
    <location>
        <begin position="3"/>
        <end position="93"/>
    </location>
</feature>
<evidence type="ECO:0000256" key="1">
    <source>
        <dbReference type="ARBA" id="ARBA00022630"/>
    </source>
</evidence>
<dbReference type="AlphaFoldDB" id="A0A0R1SGT7"/>
<dbReference type="InterPro" id="IPR051796">
    <property type="entry name" value="ISF_SsuE-like"/>
</dbReference>
<dbReference type="Proteomes" id="UP000051647">
    <property type="component" value="Unassembled WGS sequence"/>
</dbReference>
<evidence type="ECO:0000313" key="4">
    <source>
        <dbReference type="EMBL" id="KRL66692.1"/>
    </source>
</evidence>
<dbReference type="PANTHER" id="PTHR43278">
    <property type="entry name" value="NAD(P)H-DEPENDENT FMN-CONTAINING OXIDOREDUCTASE YWQN-RELATED"/>
    <property type="match status" value="1"/>
</dbReference>
<dbReference type="PANTHER" id="PTHR43278:SF2">
    <property type="entry name" value="IRON-SULFUR FLAVOPROTEIN"/>
    <property type="match status" value="1"/>
</dbReference>
<dbReference type="Gene3D" id="3.40.50.360">
    <property type="match status" value="1"/>
</dbReference>
<proteinExistence type="predicted"/>
<dbReference type="InterPro" id="IPR005025">
    <property type="entry name" value="FMN_Rdtase-like_dom"/>
</dbReference>
<accession>A0A0R1SGT7</accession>
<organism evidence="4 5">
    <name type="scientific">Companilactobacillus versmoldensis DSM 14857 = KCTC 3814</name>
    <dbReference type="NCBI Taxonomy" id="1423815"/>
    <lineage>
        <taxon>Bacteria</taxon>
        <taxon>Bacillati</taxon>
        <taxon>Bacillota</taxon>
        <taxon>Bacilli</taxon>
        <taxon>Lactobacillales</taxon>
        <taxon>Lactobacillaceae</taxon>
        <taxon>Companilactobacillus</taxon>
    </lineage>
</organism>
<gene>
    <name evidence="4" type="ORF">FC27_GL000430</name>
</gene>
<dbReference type="GO" id="GO:0016491">
    <property type="term" value="F:oxidoreductase activity"/>
    <property type="evidence" value="ECO:0007669"/>
    <property type="project" value="InterPro"/>
</dbReference>
<keyword evidence="1" id="KW-0285">Flavoprotein</keyword>
<dbReference type="InterPro" id="IPR029039">
    <property type="entry name" value="Flavoprotein-like_sf"/>
</dbReference>
<name>A0A0R1SGT7_9LACO</name>
<protein>
    <submittedName>
        <fullName evidence="4">Multimeric flavodoxin WrbA family protein</fullName>
    </submittedName>
</protein>
<sequence>MKKILVLNGSTRAHGNTKKLIDGFTDGATEAGNVVHEIKTDELNFSGELHSNDQGVGENPYHLDDILKDDGDLGYLSREALDADIIVFATPVYW</sequence>
<comment type="caution">
    <text evidence="4">The sequence shown here is derived from an EMBL/GenBank/DDBJ whole genome shotgun (WGS) entry which is preliminary data.</text>
</comment>
<reference evidence="4 5" key="1">
    <citation type="journal article" date="2015" name="Genome Announc.">
        <title>Expanding the biotechnology potential of lactobacilli through comparative genomics of 213 strains and associated genera.</title>
        <authorList>
            <person name="Sun Z."/>
            <person name="Harris H.M."/>
            <person name="McCann A."/>
            <person name="Guo C."/>
            <person name="Argimon S."/>
            <person name="Zhang W."/>
            <person name="Yang X."/>
            <person name="Jeffery I.B."/>
            <person name="Cooney J.C."/>
            <person name="Kagawa T.F."/>
            <person name="Liu W."/>
            <person name="Song Y."/>
            <person name="Salvetti E."/>
            <person name="Wrobel A."/>
            <person name="Rasinkangas P."/>
            <person name="Parkhill J."/>
            <person name="Rea M.C."/>
            <person name="O'Sullivan O."/>
            <person name="Ritari J."/>
            <person name="Douillard F.P."/>
            <person name="Paul Ross R."/>
            <person name="Yang R."/>
            <person name="Briner A.E."/>
            <person name="Felis G.E."/>
            <person name="de Vos W.M."/>
            <person name="Barrangou R."/>
            <person name="Klaenhammer T.R."/>
            <person name="Caufield P.W."/>
            <person name="Cui Y."/>
            <person name="Zhang H."/>
            <person name="O'Toole P.W."/>
        </authorList>
    </citation>
    <scope>NUCLEOTIDE SEQUENCE [LARGE SCALE GENOMIC DNA]</scope>
    <source>
        <strain evidence="4 5">DSM 14857</strain>
    </source>
</reference>
<keyword evidence="5" id="KW-1185">Reference proteome</keyword>
<keyword evidence="2" id="KW-0288">FMN</keyword>
<dbReference type="STRING" id="1423815.FC27_GL000430"/>
<dbReference type="SUPFAM" id="SSF52218">
    <property type="entry name" value="Flavoproteins"/>
    <property type="match status" value="1"/>
</dbReference>
<dbReference type="OrthoDB" id="9805976at2"/>
<dbReference type="EMBL" id="AZFA01000012">
    <property type="protein sequence ID" value="KRL66692.1"/>
    <property type="molecule type" value="Genomic_DNA"/>
</dbReference>
<dbReference type="RefSeq" id="WP_010624346.1">
    <property type="nucleotide sequence ID" value="NZ_AZFA01000012.1"/>
</dbReference>
<evidence type="ECO:0000259" key="3">
    <source>
        <dbReference type="Pfam" id="PF03358"/>
    </source>
</evidence>
<evidence type="ECO:0000256" key="2">
    <source>
        <dbReference type="ARBA" id="ARBA00022643"/>
    </source>
</evidence>
<dbReference type="PATRIC" id="fig|1423815.3.peg.437"/>
<evidence type="ECO:0000313" key="5">
    <source>
        <dbReference type="Proteomes" id="UP000051647"/>
    </source>
</evidence>
<dbReference type="Pfam" id="PF03358">
    <property type="entry name" value="FMN_red"/>
    <property type="match status" value="1"/>
</dbReference>